<protein>
    <submittedName>
        <fullName evidence="1">Uncharacterized protein</fullName>
    </submittedName>
</protein>
<gene>
    <name evidence="1" type="ORF">DPMN_090040</name>
</gene>
<name>A0A9D4QXZ5_DREPO</name>
<dbReference type="AlphaFoldDB" id="A0A9D4QXZ5"/>
<accession>A0A9D4QXZ5</accession>
<dbReference type="Proteomes" id="UP000828390">
    <property type="component" value="Unassembled WGS sequence"/>
</dbReference>
<evidence type="ECO:0000313" key="2">
    <source>
        <dbReference type="Proteomes" id="UP000828390"/>
    </source>
</evidence>
<comment type="caution">
    <text evidence="1">The sequence shown here is derived from an EMBL/GenBank/DDBJ whole genome shotgun (WGS) entry which is preliminary data.</text>
</comment>
<reference evidence="1" key="1">
    <citation type="journal article" date="2019" name="bioRxiv">
        <title>The Genome of the Zebra Mussel, Dreissena polymorpha: A Resource for Invasive Species Research.</title>
        <authorList>
            <person name="McCartney M.A."/>
            <person name="Auch B."/>
            <person name="Kono T."/>
            <person name="Mallez S."/>
            <person name="Zhang Y."/>
            <person name="Obille A."/>
            <person name="Becker A."/>
            <person name="Abrahante J.E."/>
            <person name="Garbe J."/>
            <person name="Badalamenti J.P."/>
            <person name="Herman A."/>
            <person name="Mangelson H."/>
            <person name="Liachko I."/>
            <person name="Sullivan S."/>
            <person name="Sone E.D."/>
            <person name="Koren S."/>
            <person name="Silverstein K.A.T."/>
            <person name="Beckman K.B."/>
            <person name="Gohl D.M."/>
        </authorList>
    </citation>
    <scope>NUCLEOTIDE SEQUENCE</scope>
    <source>
        <strain evidence="1">Duluth1</strain>
        <tissue evidence="1">Whole animal</tissue>
    </source>
</reference>
<organism evidence="1 2">
    <name type="scientific">Dreissena polymorpha</name>
    <name type="common">Zebra mussel</name>
    <name type="synonym">Mytilus polymorpha</name>
    <dbReference type="NCBI Taxonomy" id="45954"/>
    <lineage>
        <taxon>Eukaryota</taxon>
        <taxon>Metazoa</taxon>
        <taxon>Spiralia</taxon>
        <taxon>Lophotrochozoa</taxon>
        <taxon>Mollusca</taxon>
        <taxon>Bivalvia</taxon>
        <taxon>Autobranchia</taxon>
        <taxon>Heteroconchia</taxon>
        <taxon>Euheterodonta</taxon>
        <taxon>Imparidentia</taxon>
        <taxon>Neoheterodontei</taxon>
        <taxon>Myida</taxon>
        <taxon>Dreissenoidea</taxon>
        <taxon>Dreissenidae</taxon>
        <taxon>Dreissena</taxon>
    </lineage>
</organism>
<keyword evidence="2" id="KW-1185">Reference proteome</keyword>
<proteinExistence type="predicted"/>
<sequence>MAPLAVTGCRLHPRDGFPSALSALGTAAPGSLYSHTLDVHGFPPITKEPRVRPVCPSTGGHAVPPYPSLYRRDLWTGTGRRALDDKQRIGQIRCILEKTAVSAVKRRPARG</sequence>
<evidence type="ECO:0000313" key="1">
    <source>
        <dbReference type="EMBL" id="KAH3847709.1"/>
    </source>
</evidence>
<reference evidence="1" key="2">
    <citation type="submission" date="2020-11" db="EMBL/GenBank/DDBJ databases">
        <authorList>
            <person name="McCartney M.A."/>
            <person name="Auch B."/>
            <person name="Kono T."/>
            <person name="Mallez S."/>
            <person name="Becker A."/>
            <person name="Gohl D.M."/>
            <person name="Silverstein K.A.T."/>
            <person name="Koren S."/>
            <person name="Bechman K.B."/>
            <person name="Herman A."/>
            <person name="Abrahante J.E."/>
            <person name="Garbe J."/>
        </authorList>
    </citation>
    <scope>NUCLEOTIDE SEQUENCE</scope>
    <source>
        <strain evidence="1">Duluth1</strain>
        <tissue evidence="1">Whole animal</tissue>
    </source>
</reference>
<dbReference type="EMBL" id="JAIWYP010000003">
    <property type="protein sequence ID" value="KAH3847709.1"/>
    <property type="molecule type" value="Genomic_DNA"/>
</dbReference>